<name>A0ACB7TLY9_HYAAI</name>
<organism evidence="1 2">
    <name type="scientific">Hyalomma asiaticum</name>
    <name type="common">Tick</name>
    <dbReference type="NCBI Taxonomy" id="266040"/>
    <lineage>
        <taxon>Eukaryota</taxon>
        <taxon>Metazoa</taxon>
        <taxon>Ecdysozoa</taxon>
        <taxon>Arthropoda</taxon>
        <taxon>Chelicerata</taxon>
        <taxon>Arachnida</taxon>
        <taxon>Acari</taxon>
        <taxon>Parasitiformes</taxon>
        <taxon>Ixodida</taxon>
        <taxon>Ixodoidea</taxon>
        <taxon>Ixodidae</taxon>
        <taxon>Hyalomminae</taxon>
        <taxon>Hyalomma</taxon>
    </lineage>
</organism>
<dbReference type="Proteomes" id="UP000821845">
    <property type="component" value="Chromosome 1"/>
</dbReference>
<sequence>MAASLQNLLSDTVHHTNGRRRQLLSQVLPRKLLYLVDMLLHVCHLVSDAMLVVALLRCSPESLALATGRTLWGGSCHLGSLIVALVSVVYQAAALVVYYQRVTVASAEEPPCYTFACIFWLCEVLRDVFQEPDNACDMAPLNEEFEMEHTLRADEVCCASFELTYRPTSSGFTKRCTAQASASATLREHNSND</sequence>
<evidence type="ECO:0000313" key="1">
    <source>
        <dbReference type="EMBL" id="KAH6948065.1"/>
    </source>
</evidence>
<comment type="caution">
    <text evidence="1">The sequence shown here is derived from an EMBL/GenBank/DDBJ whole genome shotgun (WGS) entry which is preliminary data.</text>
</comment>
<proteinExistence type="predicted"/>
<dbReference type="EMBL" id="CM023481">
    <property type="protein sequence ID" value="KAH6948065.1"/>
    <property type="molecule type" value="Genomic_DNA"/>
</dbReference>
<keyword evidence="2" id="KW-1185">Reference proteome</keyword>
<protein>
    <submittedName>
        <fullName evidence="1">Uncharacterized protein</fullName>
    </submittedName>
</protein>
<accession>A0ACB7TLY9</accession>
<gene>
    <name evidence="1" type="ORF">HPB50_022775</name>
</gene>
<reference evidence="1" key="1">
    <citation type="submission" date="2020-05" db="EMBL/GenBank/DDBJ databases">
        <title>Large-scale comparative analyses of tick genomes elucidate their genetic diversity and vector capacities.</title>
        <authorList>
            <person name="Jia N."/>
            <person name="Wang J."/>
            <person name="Shi W."/>
            <person name="Du L."/>
            <person name="Sun Y."/>
            <person name="Zhan W."/>
            <person name="Jiang J."/>
            <person name="Wang Q."/>
            <person name="Zhang B."/>
            <person name="Ji P."/>
            <person name="Sakyi L.B."/>
            <person name="Cui X."/>
            <person name="Yuan T."/>
            <person name="Jiang B."/>
            <person name="Yang W."/>
            <person name="Lam T.T.-Y."/>
            <person name="Chang Q."/>
            <person name="Ding S."/>
            <person name="Wang X."/>
            <person name="Zhu J."/>
            <person name="Ruan X."/>
            <person name="Zhao L."/>
            <person name="Wei J."/>
            <person name="Que T."/>
            <person name="Du C."/>
            <person name="Cheng J."/>
            <person name="Dai P."/>
            <person name="Han X."/>
            <person name="Huang E."/>
            <person name="Gao Y."/>
            <person name="Liu J."/>
            <person name="Shao H."/>
            <person name="Ye R."/>
            <person name="Li L."/>
            <person name="Wei W."/>
            <person name="Wang X."/>
            <person name="Wang C."/>
            <person name="Yang T."/>
            <person name="Huo Q."/>
            <person name="Li W."/>
            <person name="Guo W."/>
            <person name="Chen H."/>
            <person name="Zhou L."/>
            <person name="Ni X."/>
            <person name="Tian J."/>
            <person name="Zhou Y."/>
            <person name="Sheng Y."/>
            <person name="Liu T."/>
            <person name="Pan Y."/>
            <person name="Xia L."/>
            <person name="Li J."/>
            <person name="Zhao F."/>
            <person name="Cao W."/>
        </authorList>
    </citation>
    <scope>NUCLEOTIDE SEQUENCE</scope>
    <source>
        <strain evidence="1">Hyas-2018</strain>
    </source>
</reference>
<evidence type="ECO:0000313" key="2">
    <source>
        <dbReference type="Proteomes" id="UP000821845"/>
    </source>
</evidence>